<accession>A0ABM4BBL1</accession>
<dbReference type="Proteomes" id="UP001652625">
    <property type="component" value="Chromosome 02"/>
</dbReference>
<gene>
    <name evidence="4" type="primary">LOC136076794</name>
</gene>
<evidence type="ECO:0000256" key="1">
    <source>
        <dbReference type="SAM" id="Coils"/>
    </source>
</evidence>
<keyword evidence="1" id="KW-0175">Coiled coil</keyword>
<evidence type="ECO:0000313" key="3">
    <source>
        <dbReference type="Proteomes" id="UP001652625"/>
    </source>
</evidence>
<feature type="coiled-coil region" evidence="1">
    <location>
        <begin position="99"/>
        <end position="126"/>
    </location>
</feature>
<sequence length="726" mass="83764">MSKTIFDYDSSDDEYNTNKQSHRSGEIALSLYRVGNSILNCAYNEYKKKINDIIKKEINVNSYVVNNYLNHHLYKSKDLTKIKFNGVENNDQKEIIQAVTSLKDIYQQVRNILNELENNVPKYNANAKYSKIKMKNLDHFKLLSELINKDNLEKQDKKKLKTTFALNPKKSQEFLNQIKAIPNLHQIEYHINQLGSFDIDLASTLTTLVSLDKELLVGIVNYYKTKVGDTRKAYEIHQQVKGIYDELENDVPKYKADVKHPKINTKNLGHFKLISELINKDNFEEQDKTKLETIFNLNPKKSQEFFNQIKNIRDISNTLYTILEIYKNATPIMQSSIFDIITGKASNGFSLIIQCINWHAETELKFFANKVSNAVPLVIHYIKNLDYFEPLQNSNNEDALNFLSSSLAYQKILRIYSKFAPLGFNISAISTPILFKTSSGDKTIDITQELLFSTKRTEKVINFSTYTSIQKALEKTELGAAEIVSKLQNIIKGKLNNEDIDSDRLKTLLEISYLLFSCESNRNPSALISNAMFLELVKEGKYKISDMATKLPMAIQGAIDVGRYYHEQYERSYGKARRNDYGISQANAETINAFQELEYNLLCDYLGISINKSVYNPKEALEKLLVQGVNKNKHPEYKENKVKETLKSINFSDTNCLDIFKKLSYKQNYSFKDIKKAFKKAQKNYKNSIPDEISKILGKLSNKAKIEKLIQDWYLPKFTMEANSEQ</sequence>
<keyword evidence="3" id="KW-1185">Reference proteome</keyword>
<name>A0ABM4BBL1_HYDVU</name>
<feature type="region of interest" description="Disordered" evidence="2">
    <location>
        <begin position="1"/>
        <end position="20"/>
    </location>
</feature>
<proteinExistence type="predicted"/>
<reference evidence="3" key="1">
    <citation type="submission" date="2025-05" db="UniProtKB">
        <authorList>
            <consortium name="RefSeq"/>
        </authorList>
    </citation>
    <scope>NUCLEOTIDE SEQUENCE [LARGE SCALE GENOMIC DNA]</scope>
</reference>
<evidence type="ECO:0000256" key="2">
    <source>
        <dbReference type="SAM" id="MobiDB-lite"/>
    </source>
</evidence>
<organism evidence="3 4">
    <name type="scientific">Hydra vulgaris</name>
    <name type="common">Hydra</name>
    <name type="synonym">Hydra attenuata</name>
    <dbReference type="NCBI Taxonomy" id="6087"/>
    <lineage>
        <taxon>Eukaryota</taxon>
        <taxon>Metazoa</taxon>
        <taxon>Cnidaria</taxon>
        <taxon>Hydrozoa</taxon>
        <taxon>Hydroidolina</taxon>
        <taxon>Anthoathecata</taxon>
        <taxon>Aplanulata</taxon>
        <taxon>Hydridae</taxon>
        <taxon>Hydra</taxon>
    </lineage>
</organism>
<dbReference type="RefSeq" id="XP_065646318.1">
    <property type="nucleotide sequence ID" value="XM_065790246.1"/>
</dbReference>
<protein>
    <submittedName>
        <fullName evidence="4">Uncharacterized protein LOC136076794</fullName>
    </submittedName>
</protein>
<dbReference type="GeneID" id="136076794"/>
<reference evidence="4" key="2">
    <citation type="submission" date="2025-08" db="UniProtKB">
        <authorList>
            <consortium name="RefSeq"/>
        </authorList>
    </citation>
    <scope>IDENTIFICATION</scope>
</reference>
<evidence type="ECO:0000313" key="4">
    <source>
        <dbReference type="RefSeq" id="XP_065646318.1"/>
    </source>
</evidence>